<reference evidence="1" key="1">
    <citation type="submission" date="2022-07" db="EMBL/GenBank/DDBJ databases">
        <title>Genome Sequence of Agrocybe chaxingu.</title>
        <authorList>
            <person name="Buettner E."/>
        </authorList>
    </citation>
    <scope>NUCLEOTIDE SEQUENCE</scope>
    <source>
        <strain evidence="1">MP-N11</strain>
    </source>
</reference>
<sequence length="232" mass="26567">MITLEQAASFVTHLSTLRLCLIEANQAGDEEHDQKKLDEQKEQAQEMRRRNLRGWRLAACKQVRKHHGMEECLRILDAIPLNVHSGDESAHVGGTNKYQVLHQRWRNPSLRLFFKFLDWLHLAHRFGGTHRAGRGAFPRWRVRSQKVDPADAPPGLPKNFYCPSYLASLDEGDLKLLKVQPPVELAIPAEIFRLAARYRRVTSRKDGKKIIAPNDPILPPQGQDFYPLATTI</sequence>
<name>A0A9W8MQJ8_9AGAR</name>
<evidence type="ECO:0000313" key="1">
    <source>
        <dbReference type="EMBL" id="KAJ3494428.1"/>
    </source>
</evidence>
<accession>A0A9W8MQJ8</accession>
<dbReference type="Proteomes" id="UP001148786">
    <property type="component" value="Unassembled WGS sequence"/>
</dbReference>
<dbReference type="AlphaFoldDB" id="A0A9W8MQJ8"/>
<gene>
    <name evidence="1" type="ORF">NLJ89_g10811</name>
</gene>
<evidence type="ECO:0000313" key="2">
    <source>
        <dbReference type="Proteomes" id="UP001148786"/>
    </source>
</evidence>
<proteinExistence type="predicted"/>
<dbReference type="EMBL" id="JANKHO010002132">
    <property type="protein sequence ID" value="KAJ3494428.1"/>
    <property type="molecule type" value="Genomic_DNA"/>
</dbReference>
<organism evidence="1 2">
    <name type="scientific">Agrocybe chaxingu</name>
    <dbReference type="NCBI Taxonomy" id="84603"/>
    <lineage>
        <taxon>Eukaryota</taxon>
        <taxon>Fungi</taxon>
        <taxon>Dikarya</taxon>
        <taxon>Basidiomycota</taxon>
        <taxon>Agaricomycotina</taxon>
        <taxon>Agaricomycetes</taxon>
        <taxon>Agaricomycetidae</taxon>
        <taxon>Agaricales</taxon>
        <taxon>Agaricineae</taxon>
        <taxon>Strophariaceae</taxon>
        <taxon>Agrocybe</taxon>
    </lineage>
</organism>
<comment type="caution">
    <text evidence="1">The sequence shown here is derived from an EMBL/GenBank/DDBJ whole genome shotgun (WGS) entry which is preliminary data.</text>
</comment>
<protein>
    <submittedName>
        <fullName evidence="1">Uncharacterized protein</fullName>
    </submittedName>
</protein>
<dbReference type="OrthoDB" id="3263746at2759"/>
<keyword evidence="2" id="KW-1185">Reference proteome</keyword>